<organism evidence="1 2">
    <name type="scientific">Taibaiella soli</name>
    <dbReference type="NCBI Taxonomy" id="1649169"/>
    <lineage>
        <taxon>Bacteria</taxon>
        <taxon>Pseudomonadati</taxon>
        <taxon>Bacteroidota</taxon>
        <taxon>Chitinophagia</taxon>
        <taxon>Chitinophagales</taxon>
        <taxon>Chitinophagaceae</taxon>
        <taxon>Taibaiella</taxon>
    </lineage>
</organism>
<gene>
    <name evidence="1" type="ORF">DN068_18770</name>
</gene>
<dbReference type="EMBL" id="QKTW01000025">
    <property type="protein sequence ID" value="PZF71338.1"/>
    <property type="molecule type" value="Genomic_DNA"/>
</dbReference>
<keyword evidence="2" id="KW-1185">Reference proteome</keyword>
<comment type="caution">
    <text evidence="1">The sequence shown here is derived from an EMBL/GenBank/DDBJ whole genome shotgun (WGS) entry which is preliminary data.</text>
</comment>
<dbReference type="Proteomes" id="UP000248745">
    <property type="component" value="Unassembled WGS sequence"/>
</dbReference>
<dbReference type="AlphaFoldDB" id="A0A2W2AUI0"/>
<protein>
    <submittedName>
        <fullName evidence="1">Uncharacterized protein</fullName>
    </submittedName>
</protein>
<evidence type="ECO:0000313" key="1">
    <source>
        <dbReference type="EMBL" id="PZF71338.1"/>
    </source>
</evidence>
<proteinExistence type="predicted"/>
<name>A0A2W2AUI0_9BACT</name>
<accession>A0A2W2AUI0</accession>
<sequence>MAKVPFSEYHKENLVMLMHQFQINHYLPIRETCIDICDEALAISKKPAPTSVHLYASLCIKLTEEIQEELDRNNATLVPYVKQLHEKEQTGHNCLSCSGGCKVKHMQQVFTIREAQQKIKEIIYRLGQLSHPVNEKGVEQMAQQEKLQKNIQLLDNQITEIFYLEEAILIPKILDAQNNINAVN</sequence>
<evidence type="ECO:0000313" key="2">
    <source>
        <dbReference type="Proteomes" id="UP000248745"/>
    </source>
</evidence>
<reference evidence="1 2" key="1">
    <citation type="submission" date="2018-06" db="EMBL/GenBank/DDBJ databases">
        <title>Mucibacter soli gen. nov., sp. nov., a new member of the family Chitinophagaceae producing mucin.</title>
        <authorList>
            <person name="Kim M.-K."/>
            <person name="Park S."/>
            <person name="Kim T.-S."/>
            <person name="Joung Y."/>
            <person name="Han J.-H."/>
            <person name="Kim S.B."/>
        </authorList>
    </citation>
    <scope>NUCLEOTIDE SEQUENCE [LARGE SCALE GENOMIC DNA]</scope>
    <source>
        <strain evidence="1 2">R1-15</strain>
    </source>
</reference>